<feature type="binding site" evidence="4">
    <location>
        <position position="212"/>
    </location>
    <ligand>
        <name>[4Fe-4S] cluster</name>
        <dbReference type="ChEBI" id="CHEBI:49883"/>
    </ligand>
</feature>
<feature type="binding site" evidence="4">
    <location>
        <position position="128"/>
    </location>
    <ligand>
        <name>[4Fe-4S] cluster</name>
        <dbReference type="ChEBI" id="CHEBI:49883"/>
    </ligand>
</feature>
<dbReference type="STRING" id="395965.Msil_1077"/>
<dbReference type="InterPro" id="IPR004511">
    <property type="entry name" value="PAPS/APS_Rdtase"/>
</dbReference>
<gene>
    <name evidence="4" type="primary">cysH</name>
    <name evidence="6" type="ordered locus">Msil_1077</name>
</gene>
<dbReference type="GO" id="GO:0051539">
    <property type="term" value="F:4 iron, 4 sulfur cluster binding"/>
    <property type="evidence" value="ECO:0007669"/>
    <property type="project" value="UniProtKB-UniRule"/>
</dbReference>
<keyword evidence="7" id="KW-1185">Reference proteome</keyword>
<dbReference type="EC" id="1.8.4.10" evidence="4"/>
<dbReference type="GO" id="GO:0019379">
    <property type="term" value="P:sulfate assimilation, phosphoadenylyl sulfate reduction by phosphoadenylyl-sulfate reductase (thioredoxin)"/>
    <property type="evidence" value="ECO:0007669"/>
    <property type="project" value="UniProtKB-UniRule"/>
</dbReference>
<dbReference type="NCBIfam" id="NF002537">
    <property type="entry name" value="PRK02090.1"/>
    <property type="match status" value="1"/>
</dbReference>
<dbReference type="CDD" id="cd23945">
    <property type="entry name" value="PAPS_reductase"/>
    <property type="match status" value="1"/>
</dbReference>
<evidence type="ECO:0000256" key="2">
    <source>
        <dbReference type="ARBA" id="ARBA00023002"/>
    </source>
</evidence>
<keyword evidence="4" id="KW-0479">Metal-binding</keyword>
<dbReference type="GO" id="GO:0046872">
    <property type="term" value="F:metal ion binding"/>
    <property type="evidence" value="ECO:0007669"/>
    <property type="project" value="UniProtKB-KW"/>
</dbReference>
<comment type="cofactor">
    <cofactor evidence="4">
        <name>[4Fe-4S] cluster</name>
        <dbReference type="ChEBI" id="CHEBI:49883"/>
    </cofactor>
    <text evidence="4">Binds 1 [4Fe-4S] cluster per subunit.</text>
</comment>
<protein>
    <recommendedName>
        <fullName evidence="4">Adenosine 5'-phosphosulfate reductase</fullName>
        <shortName evidence="4">APS reductase</shortName>
        <ecNumber evidence="4">1.8.4.10</ecNumber>
    </recommendedName>
    <alternativeName>
        <fullName evidence="4">5'-adenylylsulfate reductase</fullName>
    </alternativeName>
    <alternativeName>
        <fullName evidence="4">Thioredoxin-dependent 5'-adenylylsulfate reductase</fullName>
    </alternativeName>
</protein>
<feature type="binding site" evidence="4">
    <location>
        <position position="209"/>
    </location>
    <ligand>
        <name>[4Fe-4S] cluster</name>
        <dbReference type="ChEBI" id="CHEBI:49883"/>
    </ligand>
</feature>
<dbReference type="eggNOG" id="COG0175">
    <property type="taxonomic scope" value="Bacteria"/>
</dbReference>
<dbReference type="GO" id="GO:0043866">
    <property type="term" value="F:adenylyl-sulfate reductase (thioredoxin) activity"/>
    <property type="evidence" value="ECO:0007669"/>
    <property type="project" value="UniProtKB-EC"/>
</dbReference>
<dbReference type="PANTHER" id="PTHR46509:SF1">
    <property type="entry name" value="PHOSPHOADENOSINE PHOSPHOSULFATE REDUCTASE"/>
    <property type="match status" value="1"/>
</dbReference>
<evidence type="ECO:0000313" key="7">
    <source>
        <dbReference type="Proteomes" id="UP000002257"/>
    </source>
</evidence>
<evidence type="ECO:0000256" key="1">
    <source>
        <dbReference type="ARBA" id="ARBA00009732"/>
    </source>
</evidence>
<comment type="pathway">
    <text evidence="3 4">Sulfur metabolism; hydrogen sulfide biosynthesis; sulfite from sulfate.</text>
</comment>
<feature type="active site" description="Nucleophile; cysteine thiosulfonate intermediate" evidence="4">
    <location>
        <position position="235"/>
    </location>
</feature>
<evidence type="ECO:0000259" key="5">
    <source>
        <dbReference type="Pfam" id="PF01507"/>
    </source>
</evidence>
<dbReference type="Pfam" id="PF01507">
    <property type="entry name" value="PAPS_reduct"/>
    <property type="match status" value="1"/>
</dbReference>
<keyword evidence="4" id="KW-0411">Iron-sulfur</keyword>
<comment type="similarity">
    <text evidence="1 4">Belongs to the PAPS reductase family. CysH subfamily.</text>
</comment>
<dbReference type="AlphaFoldDB" id="B8ELQ2"/>
<dbReference type="InterPro" id="IPR014729">
    <property type="entry name" value="Rossmann-like_a/b/a_fold"/>
</dbReference>
<evidence type="ECO:0000256" key="4">
    <source>
        <dbReference type="HAMAP-Rule" id="MF_00063"/>
    </source>
</evidence>
<comment type="catalytic activity">
    <reaction evidence="4">
        <text>[thioredoxin]-disulfide + sulfite + AMP + 2 H(+) = adenosine 5'-phosphosulfate + [thioredoxin]-dithiol</text>
        <dbReference type="Rhea" id="RHEA:21976"/>
        <dbReference type="Rhea" id="RHEA-COMP:10698"/>
        <dbReference type="Rhea" id="RHEA-COMP:10700"/>
        <dbReference type="ChEBI" id="CHEBI:15378"/>
        <dbReference type="ChEBI" id="CHEBI:17359"/>
        <dbReference type="ChEBI" id="CHEBI:29950"/>
        <dbReference type="ChEBI" id="CHEBI:50058"/>
        <dbReference type="ChEBI" id="CHEBI:58243"/>
        <dbReference type="ChEBI" id="CHEBI:456215"/>
        <dbReference type="EC" id="1.8.4.10"/>
    </reaction>
</comment>
<dbReference type="EMBL" id="CP001280">
    <property type="protein sequence ID" value="ACK50046.1"/>
    <property type="molecule type" value="Genomic_DNA"/>
</dbReference>
<dbReference type="PANTHER" id="PTHR46509">
    <property type="entry name" value="PHOSPHOADENOSINE PHOSPHOSULFATE REDUCTASE"/>
    <property type="match status" value="1"/>
</dbReference>
<dbReference type="KEGG" id="msl:Msil_1077"/>
<dbReference type="GO" id="GO:0004604">
    <property type="term" value="F:phosphoadenylyl-sulfate reductase (thioredoxin) activity"/>
    <property type="evidence" value="ECO:0007669"/>
    <property type="project" value="UniProtKB-UniRule"/>
</dbReference>
<dbReference type="InterPro" id="IPR002500">
    <property type="entry name" value="PAPS_reduct_dom"/>
</dbReference>
<dbReference type="HOGENOM" id="CLU_044089_2_1_5"/>
<dbReference type="RefSeq" id="WP_012590116.1">
    <property type="nucleotide sequence ID" value="NC_011666.1"/>
</dbReference>
<keyword evidence="4" id="KW-0963">Cytoplasm</keyword>
<comment type="subcellular location">
    <subcellularLocation>
        <location evidence="4">Cytoplasm</location>
    </subcellularLocation>
</comment>
<keyword evidence="4" id="KW-0408">Iron</keyword>
<dbReference type="HAMAP" id="MF_00063">
    <property type="entry name" value="CysH"/>
    <property type="match status" value="1"/>
</dbReference>
<evidence type="ECO:0000256" key="3">
    <source>
        <dbReference type="ARBA" id="ARBA00024327"/>
    </source>
</evidence>
<dbReference type="OrthoDB" id="9794018at2"/>
<dbReference type="GO" id="GO:0070814">
    <property type="term" value="P:hydrogen sulfide biosynthetic process"/>
    <property type="evidence" value="ECO:0007669"/>
    <property type="project" value="UniProtKB-UniRule"/>
</dbReference>
<proteinExistence type="inferred from homology"/>
<dbReference type="GO" id="GO:0005737">
    <property type="term" value="C:cytoplasm"/>
    <property type="evidence" value="ECO:0007669"/>
    <property type="project" value="UniProtKB-SubCell"/>
</dbReference>
<sequence>MATELSEALVSRLGDEAAIAGIADRFWALNPQRLLRIAIEDLFPGKLALVSSFGADSAVLLHMIAEIDRSLPVLFLDTGVLFPETLAYRDKLIERLGLTHVVTLVPDEATLESEDPETFLWSSHPDRCCEIRKVIPLARALDGFDAWISGRKRFQASTRAALPLFETEDNRTKINPLANWSPTQILNYLRAHDLPRHELVAKGYPSIGCIPCTSKVRPGEDPRAGRWRGRAKVECGLHTQSLPRVAEFGAEAASFQSPLNRAQ</sequence>
<organism evidence="6 7">
    <name type="scientific">Methylocella silvestris (strain DSM 15510 / CIP 108128 / LMG 27833 / NCIMB 13906 / BL2)</name>
    <dbReference type="NCBI Taxonomy" id="395965"/>
    <lineage>
        <taxon>Bacteria</taxon>
        <taxon>Pseudomonadati</taxon>
        <taxon>Pseudomonadota</taxon>
        <taxon>Alphaproteobacteria</taxon>
        <taxon>Hyphomicrobiales</taxon>
        <taxon>Beijerinckiaceae</taxon>
        <taxon>Methylocella</taxon>
    </lineage>
</organism>
<feature type="binding site" evidence="4">
    <location>
        <position position="129"/>
    </location>
    <ligand>
        <name>[4Fe-4S] cluster</name>
        <dbReference type="ChEBI" id="CHEBI:49883"/>
    </ligand>
</feature>
<accession>B8ELQ2</accession>
<dbReference type="PIRSF" id="PIRSF000857">
    <property type="entry name" value="PAPS_reductase"/>
    <property type="match status" value="1"/>
</dbReference>
<reference evidence="6 7" key="1">
    <citation type="journal article" date="2010" name="J. Bacteriol.">
        <title>Complete genome sequence of the aerobic facultative methanotroph Methylocella silvestris BL2.</title>
        <authorList>
            <person name="Chen Y."/>
            <person name="Crombie A."/>
            <person name="Rahman M.T."/>
            <person name="Dedysh S.N."/>
            <person name="Liesack W."/>
            <person name="Stott M.B."/>
            <person name="Alam M."/>
            <person name="Theisen A.R."/>
            <person name="Murrell J.C."/>
            <person name="Dunfield P.F."/>
        </authorList>
    </citation>
    <scope>NUCLEOTIDE SEQUENCE [LARGE SCALE GENOMIC DNA]</scope>
    <source>
        <strain evidence="7">DSM 15510 / CIP 108128 / LMG 27833 / NCIMB 13906 / BL2</strain>
    </source>
</reference>
<feature type="domain" description="Phosphoadenosine phosphosulphate reductase" evidence="5">
    <location>
        <begin position="47"/>
        <end position="214"/>
    </location>
</feature>
<comment type="function">
    <text evidence="4">Catalyzes the formation of sulfite from adenosine 5'-phosphosulfate (APS) using thioredoxin as an electron donor.</text>
</comment>
<keyword evidence="2 4" id="KW-0560">Oxidoreductase</keyword>
<name>B8ELQ2_METSB</name>
<dbReference type="SUPFAM" id="SSF52402">
    <property type="entry name" value="Adenine nucleotide alpha hydrolases-like"/>
    <property type="match status" value="1"/>
</dbReference>
<dbReference type="Proteomes" id="UP000002257">
    <property type="component" value="Chromosome"/>
</dbReference>
<dbReference type="NCBIfam" id="TIGR00434">
    <property type="entry name" value="cysH"/>
    <property type="match status" value="1"/>
</dbReference>
<evidence type="ECO:0000313" key="6">
    <source>
        <dbReference type="EMBL" id="ACK50046.1"/>
    </source>
</evidence>
<dbReference type="Gene3D" id="3.40.50.620">
    <property type="entry name" value="HUPs"/>
    <property type="match status" value="1"/>
</dbReference>